<evidence type="ECO:0000313" key="10">
    <source>
        <dbReference type="Proteomes" id="UP000620046"/>
    </source>
</evidence>
<dbReference type="InterPro" id="IPR013783">
    <property type="entry name" value="Ig-like_fold"/>
</dbReference>
<evidence type="ECO:0000256" key="1">
    <source>
        <dbReference type="ARBA" id="ARBA00004418"/>
    </source>
</evidence>
<dbReference type="InterPro" id="IPR036316">
    <property type="entry name" value="Pili_assmbl_chap_C_dom_sf"/>
</dbReference>
<evidence type="ECO:0000256" key="4">
    <source>
        <dbReference type="ARBA" id="ARBA00022764"/>
    </source>
</evidence>
<dbReference type="InterPro" id="IPR008962">
    <property type="entry name" value="PapD-like_sf"/>
</dbReference>
<dbReference type="Pfam" id="PF00345">
    <property type="entry name" value="PapD_N"/>
    <property type="match status" value="1"/>
</dbReference>
<evidence type="ECO:0000313" key="9">
    <source>
        <dbReference type="EMBL" id="GGA34568.1"/>
    </source>
</evidence>
<feature type="chain" id="PRO_5046297720" evidence="6">
    <location>
        <begin position="29"/>
        <end position="254"/>
    </location>
</feature>
<proteinExistence type="inferred from homology"/>
<keyword evidence="5" id="KW-0143">Chaperone</keyword>
<organism evidence="9 10">
    <name type="scientific">Dyella nitratireducens</name>
    <dbReference type="NCBI Taxonomy" id="1849580"/>
    <lineage>
        <taxon>Bacteria</taxon>
        <taxon>Pseudomonadati</taxon>
        <taxon>Pseudomonadota</taxon>
        <taxon>Gammaproteobacteria</taxon>
        <taxon>Lysobacterales</taxon>
        <taxon>Rhodanobacteraceae</taxon>
        <taxon>Dyella</taxon>
    </lineage>
</organism>
<feature type="domain" description="Pili assembly chaperone N-terminal" evidence="7">
    <location>
        <begin position="30"/>
        <end position="157"/>
    </location>
</feature>
<dbReference type="PANTHER" id="PTHR30251:SF2">
    <property type="entry name" value="FIMBRIAL CHAPERONE YADV-RELATED"/>
    <property type="match status" value="1"/>
</dbReference>
<keyword evidence="10" id="KW-1185">Reference proteome</keyword>
<evidence type="ECO:0000259" key="7">
    <source>
        <dbReference type="Pfam" id="PF00345"/>
    </source>
</evidence>
<keyword evidence="4" id="KW-0574">Periplasm</keyword>
<dbReference type="SUPFAM" id="SSF49584">
    <property type="entry name" value="Periplasmic chaperone C-domain"/>
    <property type="match status" value="1"/>
</dbReference>
<gene>
    <name evidence="9" type="ORF">GCM10010981_24490</name>
</gene>
<protein>
    <submittedName>
        <fullName evidence="9">Fimbria-related chaperone</fullName>
    </submittedName>
</protein>
<reference evidence="10" key="1">
    <citation type="journal article" date="2019" name="Int. J. Syst. Evol. Microbiol.">
        <title>The Global Catalogue of Microorganisms (GCM) 10K type strain sequencing project: providing services to taxonomists for standard genome sequencing and annotation.</title>
        <authorList>
            <consortium name="The Broad Institute Genomics Platform"/>
            <consortium name="The Broad Institute Genome Sequencing Center for Infectious Disease"/>
            <person name="Wu L."/>
            <person name="Ma J."/>
        </authorList>
    </citation>
    <scope>NUCLEOTIDE SEQUENCE [LARGE SCALE GENOMIC DNA]</scope>
    <source>
        <strain evidence="10">CGMCC 1.15439</strain>
    </source>
</reference>
<comment type="subcellular location">
    <subcellularLocation>
        <location evidence="1">Periplasm</location>
    </subcellularLocation>
</comment>
<evidence type="ECO:0000256" key="5">
    <source>
        <dbReference type="ARBA" id="ARBA00023186"/>
    </source>
</evidence>
<dbReference type="PANTHER" id="PTHR30251">
    <property type="entry name" value="PILUS ASSEMBLY CHAPERONE"/>
    <property type="match status" value="1"/>
</dbReference>
<accession>A0ABQ1G227</accession>
<dbReference type="Proteomes" id="UP000620046">
    <property type="component" value="Unassembled WGS sequence"/>
</dbReference>
<comment type="similarity">
    <text evidence="2">Belongs to the periplasmic pilus chaperone family.</text>
</comment>
<sequence length="254" mass="28185">MNIAPLSRMARQLIFVCLAVLFSLPTRADVVLNTTRVIYPVPEREVTLALANDEKTQPRLVQAWIDDGRVNVPPDQMRVPFQLSPPVFRLDAGKSQVLRITYTHDDDAGKSPPKDKESLFWLNVLSVPPTPDNAKKQNVLQFAIRTRIKFFLRPEGLAGDPEQAPTQLQWKLASQGAEQVLEAYNPSAYYISLAKVALVAKDQEIQSEAPPMLAPGATERYVLKRSVQPPSGAATVRFTTVNDFGAQVEHTATL</sequence>
<feature type="signal peptide" evidence="6">
    <location>
        <begin position="1"/>
        <end position="28"/>
    </location>
</feature>
<comment type="caution">
    <text evidence="9">The sequence shown here is derived from an EMBL/GenBank/DDBJ whole genome shotgun (WGS) entry which is preliminary data.</text>
</comment>
<dbReference type="InterPro" id="IPR001829">
    <property type="entry name" value="Pili_assmbl_chaperone_bac"/>
</dbReference>
<keyword evidence="3 6" id="KW-0732">Signal</keyword>
<dbReference type="InterPro" id="IPR016148">
    <property type="entry name" value="Pili_assmbl_chaperone_C"/>
</dbReference>
<dbReference type="Gene3D" id="2.60.40.10">
    <property type="entry name" value="Immunoglobulins"/>
    <property type="match status" value="2"/>
</dbReference>
<dbReference type="EMBL" id="BMJA01000002">
    <property type="protein sequence ID" value="GGA34568.1"/>
    <property type="molecule type" value="Genomic_DNA"/>
</dbReference>
<evidence type="ECO:0000259" key="8">
    <source>
        <dbReference type="Pfam" id="PF02753"/>
    </source>
</evidence>
<dbReference type="InterPro" id="IPR050643">
    <property type="entry name" value="Periplasmic_pilus_chap"/>
</dbReference>
<name>A0ABQ1G227_9GAMM</name>
<dbReference type="InterPro" id="IPR016147">
    <property type="entry name" value="Pili_assmbl_chaperone_N"/>
</dbReference>
<dbReference type="PRINTS" id="PR00969">
    <property type="entry name" value="CHAPERONPILI"/>
</dbReference>
<feature type="domain" description="Pili assembly chaperone C-terminal" evidence="8">
    <location>
        <begin position="185"/>
        <end position="248"/>
    </location>
</feature>
<evidence type="ECO:0000256" key="3">
    <source>
        <dbReference type="ARBA" id="ARBA00022729"/>
    </source>
</evidence>
<evidence type="ECO:0000256" key="6">
    <source>
        <dbReference type="SAM" id="SignalP"/>
    </source>
</evidence>
<dbReference type="Pfam" id="PF02753">
    <property type="entry name" value="PapD_C"/>
    <property type="match status" value="1"/>
</dbReference>
<dbReference type="SUPFAM" id="SSF49354">
    <property type="entry name" value="PapD-like"/>
    <property type="match status" value="1"/>
</dbReference>
<evidence type="ECO:0000256" key="2">
    <source>
        <dbReference type="ARBA" id="ARBA00007399"/>
    </source>
</evidence>
<dbReference type="RefSeq" id="WP_188794602.1">
    <property type="nucleotide sequence ID" value="NZ_BMJA01000002.1"/>
</dbReference>